<reference evidence="2 3" key="1">
    <citation type="submission" date="2019-03" db="EMBL/GenBank/DDBJ databases">
        <authorList>
            <person name="Kim M.K.M."/>
        </authorList>
    </citation>
    <scope>NUCLEOTIDE SEQUENCE [LARGE SCALE GENOMIC DNA]</scope>
    <source>
        <strain evidence="2 3">17J68-12</strain>
    </source>
</reference>
<proteinExistence type="predicted"/>
<protein>
    <submittedName>
        <fullName evidence="2">Uncharacterized protein</fullName>
    </submittedName>
</protein>
<evidence type="ECO:0000313" key="3">
    <source>
        <dbReference type="Proteomes" id="UP000295334"/>
    </source>
</evidence>
<dbReference type="Proteomes" id="UP000295334">
    <property type="component" value="Unassembled WGS sequence"/>
</dbReference>
<feature type="region of interest" description="Disordered" evidence="1">
    <location>
        <begin position="1"/>
        <end position="24"/>
    </location>
</feature>
<comment type="caution">
    <text evidence="2">The sequence shown here is derived from an EMBL/GenBank/DDBJ whole genome shotgun (WGS) entry which is preliminary data.</text>
</comment>
<sequence>METALDYYQEKRKQTKTVRTKPAPRRGEIIGARCSRQKGENNRKSSEYYEFFPMEMWEEGLRERERRFVTAKRIRKEVGTLSCYTKGPTCGGVCSIKCVSLIMIKLINDGEETI</sequence>
<dbReference type="RefSeq" id="WP_131448540.1">
    <property type="nucleotide sequence ID" value="NZ_SJZI01000019.1"/>
</dbReference>
<evidence type="ECO:0000313" key="2">
    <source>
        <dbReference type="EMBL" id="TCJ15847.1"/>
    </source>
</evidence>
<name>A0A4R1BFF7_9BACT</name>
<dbReference type="AlphaFoldDB" id="A0A4R1BFF7"/>
<evidence type="ECO:0000256" key="1">
    <source>
        <dbReference type="SAM" id="MobiDB-lite"/>
    </source>
</evidence>
<organism evidence="2 3">
    <name type="scientific">Flaviaesturariibacter flavus</name>
    <dbReference type="NCBI Taxonomy" id="2502780"/>
    <lineage>
        <taxon>Bacteria</taxon>
        <taxon>Pseudomonadati</taxon>
        <taxon>Bacteroidota</taxon>
        <taxon>Chitinophagia</taxon>
        <taxon>Chitinophagales</taxon>
        <taxon>Chitinophagaceae</taxon>
        <taxon>Flaviaestuariibacter</taxon>
    </lineage>
</organism>
<keyword evidence="3" id="KW-1185">Reference proteome</keyword>
<dbReference type="EMBL" id="SJZI01000019">
    <property type="protein sequence ID" value="TCJ15847.1"/>
    <property type="molecule type" value="Genomic_DNA"/>
</dbReference>
<accession>A0A4R1BFF7</accession>
<feature type="compositionally biased region" description="Basic residues" evidence="1">
    <location>
        <begin position="13"/>
        <end position="24"/>
    </location>
</feature>
<gene>
    <name evidence="2" type="ORF">EPD60_07765</name>
</gene>